<dbReference type="AlphaFoldDB" id="A0A679FT07"/>
<name>A0A679FT07_9BACL</name>
<keyword evidence="1" id="KW-0472">Membrane</keyword>
<gene>
    <name evidence="2" type="ORF">GsuE55_25980</name>
</gene>
<dbReference type="EMBL" id="AP022557">
    <property type="protein sequence ID" value="BBW97765.1"/>
    <property type="molecule type" value="Genomic_DNA"/>
</dbReference>
<evidence type="ECO:0000256" key="1">
    <source>
        <dbReference type="SAM" id="Phobius"/>
    </source>
</evidence>
<protein>
    <submittedName>
        <fullName evidence="2">Uncharacterized protein</fullName>
    </submittedName>
</protein>
<proteinExistence type="predicted"/>
<sequence>MKKNYIAFFAFLVCLLYMSWLKEGWKGVPLLFLKGVVIFITIYIVVFVIVWSTMKLVGFLKDVYSD</sequence>
<keyword evidence="1" id="KW-0812">Transmembrane</keyword>
<reference evidence="3" key="1">
    <citation type="journal article" date="2020" name="Microbiol. Resour. Announc.">
        <title>Complete Genome Sequence of Geobacillus sp. Strain E55-1, Isolated from Mine Geyser in Japan.</title>
        <authorList>
            <person name="Miyazaki K."/>
            <person name="Hase E."/>
            <person name="Tokito N."/>
        </authorList>
    </citation>
    <scope>NUCLEOTIDE SEQUENCE [LARGE SCALE GENOMIC DNA]</scope>
    <source>
        <strain evidence="3">E55-1</strain>
    </source>
</reference>
<feature type="transmembrane region" description="Helical" evidence="1">
    <location>
        <begin position="31"/>
        <end position="51"/>
    </location>
</feature>
<evidence type="ECO:0000313" key="3">
    <source>
        <dbReference type="Proteomes" id="UP000501421"/>
    </source>
</evidence>
<keyword evidence="3" id="KW-1185">Reference proteome</keyword>
<keyword evidence="1" id="KW-1133">Transmembrane helix</keyword>
<dbReference type="Proteomes" id="UP000501421">
    <property type="component" value="Chromosome"/>
</dbReference>
<accession>A0A679FT07</accession>
<dbReference type="RefSeq" id="WP_033842950.1">
    <property type="nucleotide sequence ID" value="NZ_AP022557.1"/>
</dbReference>
<organism evidence="2 3">
    <name type="scientific">Geobacillus subterraneus</name>
    <dbReference type="NCBI Taxonomy" id="129338"/>
    <lineage>
        <taxon>Bacteria</taxon>
        <taxon>Bacillati</taxon>
        <taxon>Bacillota</taxon>
        <taxon>Bacilli</taxon>
        <taxon>Bacillales</taxon>
        <taxon>Anoxybacillaceae</taxon>
        <taxon>Geobacillus</taxon>
    </lineage>
</organism>
<evidence type="ECO:0000313" key="2">
    <source>
        <dbReference type="EMBL" id="BBW97765.1"/>
    </source>
</evidence>